<dbReference type="RefSeq" id="WP_348715758.1">
    <property type="nucleotide sequence ID" value="NZ_CAXJIO010000011.1"/>
</dbReference>
<comment type="caution">
    <text evidence="1">The sequence shown here is derived from an EMBL/GenBank/DDBJ whole genome shotgun (WGS) entry which is preliminary data.</text>
</comment>
<name>A0ABP1EY88_9FLAO</name>
<sequence length="156" mass="18639">MQAYSLEINDFWCAEYTLIGIHTPLNDYKLAYKLNQILDIRLIKASYELDFEDNFNKSSYPIFDYLDKELDNSWFLITNVFKEKRKTDGIGLFEESYFKTFLIPEKKKVDYFLKIEGDLDYEFIIKMVDKINQIPQILTSYTIDSETLKSKENLIF</sequence>
<protein>
    <recommendedName>
        <fullName evidence="3">IPExxxVDY family protein</fullName>
    </recommendedName>
</protein>
<keyword evidence="2" id="KW-1185">Reference proteome</keyword>
<organism evidence="1 2">
    <name type="scientific">Tenacibaculum polynesiense</name>
    <dbReference type="NCBI Taxonomy" id="3137857"/>
    <lineage>
        <taxon>Bacteria</taxon>
        <taxon>Pseudomonadati</taxon>
        <taxon>Bacteroidota</taxon>
        <taxon>Flavobacteriia</taxon>
        <taxon>Flavobacteriales</taxon>
        <taxon>Flavobacteriaceae</taxon>
        <taxon>Tenacibaculum</taxon>
    </lineage>
</organism>
<dbReference type="NCBIfam" id="NF033205">
    <property type="entry name" value="IPExxxVDY"/>
    <property type="match status" value="1"/>
</dbReference>
<dbReference type="InterPro" id="IPR047690">
    <property type="entry name" value="IPExxxVDY_fam"/>
</dbReference>
<dbReference type="Proteomes" id="UP001497527">
    <property type="component" value="Unassembled WGS sequence"/>
</dbReference>
<proteinExistence type="predicted"/>
<evidence type="ECO:0000313" key="2">
    <source>
        <dbReference type="Proteomes" id="UP001497527"/>
    </source>
</evidence>
<evidence type="ECO:0000313" key="1">
    <source>
        <dbReference type="EMBL" id="CAL2102474.1"/>
    </source>
</evidence>
<reference evidence="1 2" key="1">
    <citation type="submission" date="2024-05" db="EMBL/GenBank/DDBJ databases">
        <authorList>
            <person name="Duchaud E."/>
        </authorList>
    </citation>
    <scope>NUCLEOTIDE SEQUENCE [LARGE SCALE GENOMIC DNA]</scope>
    <source>
        <strain evidence="1">Ena-SAMPLE-TAB-13-05-2024-13:56:06:370-140308</strain>
    </source>
</reference>
<dbReference type="EMBL" id="CAXJIO010000011">
    <property type="protein sequence ID" value="CAL2102474.1"/>
    <property type="molecule type" value="Genomic_DNA"/>
</dbReference>
<gene>
    <name evidence="1" type="ORF">T190423A01A_20225</name>
</gene>
<accession>A0ABP1EY88</accession>
<evidence type="ECO:0008006" key="3">
    <source>
        <dbReference type="Google" id="ProtNLM"/>
    </source>
</evidence>